<dbReference type="PROSITE" id="PS50885">
    <property type="entry name" value="HAMP"/>
    <property type="match status" value="1"/>
</dbReference>
<comment type="caution">
    <text evidence="14">The sequence shown here is derived from an EMBL/GenBank/DDBJ whole genome shotgun (WGS) entry which is preliminary data.</text>
</comment>
<name>A0A7K3U7D0_9HYPH</name>
<keyword evidence="8 11" id="KW-1133">Transmembrane helix</keyword>
<dbReference type="SUPFAM" id="SSF47384">
    <property type="entry name" value="Homodimeric domain of signal transducing histidine kinase"/>
    <property type="match status" value="1"/>
</dbReference>
<comment type="subcellular location">
    <subcellularLocation>
        <location evidence="2">Membrane</location>
    </subcellularLocation>
</comment>
<evidence type="ECO:0000313" key="15">
    <source>
        <dbReference type="Proteomes" id="UP000471753"/>
    </source>
</evidence>
<keyword evidence="4" id="KW-0597">Phosphoprotein</keyword>
<evidence type="ECO:0000256" key="2">
    <source>
        <dbReference type="ARBA" id="ARBA00004370"/>
    </source>
</evidence>
<dbReference type="Gene3D" id="1.10.287.130">
    <property type="match status" value="1"/>
</dbReference>
<dbReference type="InterPro" id="IPR003661">
    <property type="entry name" value="HisK_dim/P_dom"/>
</dbReference>
<evidence type="ECO:0000256" key="1">
    <source>
        <dbReference type="ARBA" id="ARBA00000085"/>
    </source>
</evidence>
<dbReference type="CDD" id="cd00075">
    <property type="entry name" value="HATPase"/>
    <property type="match status" value="1"/>
</dbReference>
<evidence type="ECO:0000256" key="3">
    <source>
        <dbReference type="ARBA" id="ARBA00012438"/>
    </source>
</evidence>
<evidence type="ECO:0000256" key="10">
    <source>
        <dbReference type="ARBA" id="ARBA00023136"/>
    </source>
</evidence>
<organism evidence="14 15">
    <name type="scientific">Rhizobium phaseoli</name>
    <dbReference type="NCBI Taxonomy" id="396"/>
    <lineage>
        <taxon>Bacteria</taxon>
        <taxon>Pseudomonadati</taxon>
        <taxon>Pseudomonadota</taxon>
        <taxon>Alphaproteobacteria</taxon>
        <taxon>Hyphomicrobiales</taxon>
        <taxon>Rhizobiaceae</taxon>
        <taxon>Rhizobium/Agrobacterium group</taxon>
        <taxon>Rhizobium</taxon>
    </lineage>
</organism>
<dbReference type="InterPro" id="IPR003660">
    <property type="entry name" value="HAMP_dom"/>
</dbReference>
<dbReference type="PANTHER" id="PTHR45436">
    <property type="entry name" value="SENSOR HISTIDINE KINASE YKOH"/>
    <property type="match status" value="1"/>
</dbReference>
<keyword evidence="10 11" id="KW-0472">Membrane</keyword>
<dbReference type="Pfam" id="PF08521">
    <property type="entry name" value="2CSK_N"/>
    <property type="match status" value="1"/>
</dbReference>
<evidence type="ECO:0000256" key="9">
    <source>
        <dbReference type="ARBA" id="ARBA00023012"/>
    </source>
</evidence>
<dbReference type="Proteomes" id="UP000471753">
    <property type="component" value="Unassembled WGS sequence"/>
</dbReference>
<dbReference type="PROSITE" id="PS50109">
    <property type="entry name" value="HIS_KIN"/>
    <property type="match status" value="1"/>
</dbReference>
<keyword evidence="5" id="KW-0808">Transferase</keyword>
<evidence type="ECO:0000256" key="8">
    <source>
        <dbReference type="ARBA" id="ARBA00022989"/>
    </source>
</evidence>
<dbReference type="InterPro" id="IPR005467">
    <property type="entry name" value="His_kinase_dom"/>
</dbReference>
<dbReference type="InterPro" id="IPR013727">
    <property type="entry name" value="2CSK_N"/>
</dbReference>
<evidence type="ECO:0000313" key="14">
    <source>
        <dbReference type="EMBL" id="NEJ69590.1"/>
    </source>
</evidence>
<dbReference type="Pfam" id="PF02518">
    <property type="entry name" value="HATPase_c"/>
    <property type="match status" value="1"/>
</dbReference>
<dbReference type="InterPro" id="IPR050428">
    <property type="entry name" value="TCS_sensor_his_kinase"/>
</dbReference>
<gene>
    <name evidence="14" type="ORF">GR197_03405</name>
</gene>
<dbReference type="Gene3D" id="3.30.565.10">
    <property type="entry name" value="Histidine kinase-like ATPase, C-terminal domain"/>
    <property type="match status" value="1"/>
</dbReference>
<dbReference type="CDD" id="cd00082">
    <property type="entry name" value="HisKA"/>
    <property type="match status" value="1"/>
</dbReference>
<dbReference type="InterPro" id="IPR036890">
    <property type="entry name" value="HATPase_C_sf"/>
</dbReference>
<sequence length="461" mass="49806">MKLRKFDLRYSLHTRIITFIGLILAAGAILLGFAAWQYATVAARESYDKLLIGGAVQIAENVYVQGSVVTLDPPVAMLSTLSAYDLVFYKVVDPRGVVIAGDRDLLSGVQPTRTHEGVTLADGLFQGRPVRIATIGKKLDNPRVGGWTEIVIAQTLTARQTLAWDLTEKAVELIAVMSVLALSAGALSVRIALAPLRRLENEISSRKPEDLRPIRVEPPNEVKALVGAIDDFMRRLSDRIDRMQRFIGDAAHQIRTPLASIDAQAEMLCAADGIVDSAAVAQLRQRILELGRLSSQLLDHAMIIHRSEAVAFKPVDLGKLAKSTLAQAVPLSLEREVSVSFHINDGNMVVLGDEISLREAISNLIHNALKHGAPTRLALDVSRNLEFVWVTVSDDGLGIPEENQEKMIEPFQLGAASSGSGLGLAIASDVARAHGGRLKMQNGPDGFSVSLEMAALRACST</sequence>
<dbReference type="InterPro" id="IPR004358">
    <property type="entry name" value="Sig_transdc_His_kin-like_C"/>
</dbReference>
<dbReference type="InterPro" id="IPR036097">
    <property type="entry name" value="HisK_dim/P_sf"/>
</dbReference>
<evidence type="ECO:0000256" key="7">
    <source>
        <dbReference type="ARBA" id="ARBA00022777"/>
    </source>
</evidence>
<evidence type="ECO:0000259" key="13">
    <source>
        <dbReference type="PROSITE" id="PS50885"/>
    </source>
</evidence>
<dbReference type="SMART" id="SM00387">
    <property type="entry name" value="HATPase_c"/>
    <property type="match status" value="1"/>
</dbReference>
<proteinExistence type="predicted"/>
<keyword evidence="6 11" id="KW-0812">Transmembrane</keyword>
<evidence type="ECO:0000256" key="4">
    <source>
        <dbReference type="ARBA" id="ARBA00022553"/>
    </source>
</evidence>
<evidence type="ECO:0000256" key="11">
    <source>
        <dbReference type="SAM" id="Phobius"/>
    </source>
</evidence>
<evidence type="ECO:0000256" key="5">
    <source>
        <dbReference type="ARBA" id="ARBA00022679"/>
    </source>
</evidence>
<dbReference type="AlphaFoldDB" id="A0A7K3U7D0"/>
<keyword evidence="7 14" id="KW-0418">Kinase</keyword>
<dbReference type="InterPro" id="IPR003594">
    <property type="entry name" value="HATPase_dom"/>
</dbReference>
<protein>
    <recommendedName>
        <fullName evidence="3">histidine kinase</fullName>
        <ecNumber evidence="3">2.7.13.3</ecNumber>
    </recommendedName>
</protein>
<keyword evidence="9" id="KW-0902">Two-component regulatory system</keyword>
<evidence type="ECO:0000259" key="12">
    <source>
        <dbReference type="PROSITE" id="PS50109"/>
    </source>
</evidence>
<accession>A0A7K3U7D0</accession>
<comment type="catalytic activity">
    <reaction evidence="1">
        <text>ATP + protein L-histidine = ADP + protein N-phospho-L-histidine.</text>
        <dbReference type="EC" id="2.7.13.3"/>
    </reaction>
</comment>
<feature type="domain" description="HAMP" evidence="13">
    <location>
        <begin position="190"/>
        <end position="241"/>
    </location>
</feature>
<dbReference type="EMBL" id="WUFT01000002">
    <property type="protein sequence ID" value="NEJ69590.1"/>
    <property type="molecule type" value="Genomic_DNA"/>
</dbReference>
<dbReference type="PANTHER" id="PTHR45436:SF1">
    <property type="entry name" value="SENSOR PROTEIN QSEC"/>
    <property type="match status" value="1"/>
</dbReference>
<feature type="domain" description="Histidine kinase" evidence="12">
    <location>
        <begin position="249"/>
        <end position="457"/>
    </location>
</feature>
<evidence type="ECO:0000256" key="6">
    <source>
        <dbReference type="ARBA" id="ARBA00022692"/>
    </source>
</evidence>
<dbReference type="GO" id="GO:0000155">
    <property type="term" value="F:phosphorelay sensor kinase activity"/>
    <property type="evidence" value="ECO:0007669"/>
    <property type="project" value="InterPro"/>
</dbReference>
<dbReference type="EC" id="2.7.13.3" evidence="3"/>
<dbReference type="SUPFAM" id="SSF55874">
    <property type="entry name" value="ATPase domain of HSP90 chaperone/DNA topoisomerase II/histidine kinase"/>
    <property type="match status" value="1"/>
</dbReference>
<dbReference type="Pfam" id="PF00512">
    <property type="entry name" value="HisKA"/>
    <property type="match status" value="1"/>
</dbReference>
<dbReference type="GO" id="GO:0005886">
    <property type="term" value="C:plasma membrane"/>
    <property type="evidence" value="ECO:0007669"/>
    <property type="project" value="TreeGrafter"/>
</dbReference>
<reference evidence="14 15" key="1">
    <citation type="submission" date="2019-12" db="EMBL/GenBank/DDBJ databases">
        <title>Rhizobium genotypes associated with high levels of biological nitrogen fixation by grain legumes in a temperate-maritime cropping system.</title>
        <authorList>
            <person name="Maluk M."/>
            <person name="Francesc Ferrando Molina F."/>
            <person name="Lopez Del Egido L."/>
            <person name="Lafos M."/>
            <person name="Langarica-Fuentes A."/>
            <person name="Gebre Yohannes G."/>
            <person name="Young M.W."/>
            <person name="Martin P."/>
            <person name="Gantlett R."/>
            <person name="Kenicer G."/>
            <person name="Hawes C."/>
            <person name="Begg G.S."/>
            <person name="Quilliam R.S."/>
            <person name="Squire G.R."/>
            <person name="Poole P.S."/>
            <person name="Young P.W."/>
            <person name="Iannetta P.M."/>
            <person name="James E.K."/>
        </authorList>
    </citation>
    <scope>NUCLEOTIDE SEQUENCE [LARGE SCALE GENOMIC DNA]</scope>
    <source>
        <strain evidence="14 15">JHI366</strain>
    </source>
</reference>
<feature type="transmembrane region" description="Helical" evidence="11">
    <location>
        <begin position="12"/>
        <end position="36"/>
    </location>
</feature>
<dbReference type="PRINTS" id="PR00344">
    <property type="entry name" value="BCTRLSENSOR"/>
</dbReference>
<dbReference type="SMART" id="SM00388">
    <property type="entry name" value="HisKA"/>
    <property type="match status" value="1"/>
</dbReference>